<dbReference type="SMART" id="SM00813">
    <property type="entry name" value="Alpha-L-AF_C"/>
    <property type="match status" value="1"/>
</dbReference>
<dbReference type="SMART" id="SM00560">
    <property type="entry name" value="LamGL"/>
    <property type="match status" value="3"/>
</dbReference>
<evidence type="ECO:0000259" key="11">
    <source>
        <dbReference type="SMART" id="SM00813"/>
    </source>
</evidence>
<dbReference type="PANTHER" id="PTHR31776:SF0">
    <property type="entry name" value="ALPHA-L-ARABINOFURANOSIDASE 1"/>
    <property type="match status" value="1"/>
</dbReference>
<dbReference type="InterPro" id="IPR010720">
    <property type="entry name" value="Alpha-L-AF_C"/>
</dbReference>
<sequence>MTRARPRPHPRPSSSARRRAARGWAGLAAGSLLASGLTALLSAPTAAHAAAGPVPSDRWTFEEGSGSTSADTTGTHPVTLQGGATWTSGIQGESALQVNGNGQYADAGAPVIDTGSSFTVSTWVKLVSINGYQTVVSVDGSSVSGFFLGLRGDTNRFAFVQLSSDSPQAAAPFPSATFDPVPGQWYQLTGVKDTAAHTLSLYVNGRLQGTTPTPASWTAGGHLVIGRGKYAGGPVDFVNGSIDDVRAWTSALSPAQVAQLATTGAWRFDEGSGTTAADDSLANADGTLTGGATWTPGVVGPSAGAFNGTSAYVDTPGPEVNTSQSFSVSAWVRSDDPNGFRTAVSVDGSAVSGFFLQRRNDGRFAFTKLASDSTSAAAAVASATSTATTGQWYHLVGVYDSAASTVTLYVNGTKESTASVTGTWRATGHLVIGRGKYGGPVDFWSGAVDDVRTYPFALDAGTVSSLSGSGLWHLDEGSGTTAKDASPNGADGTLRGPGATWTAGAIGKAVALTGGADISVGDVPGLDLGTGSATVGAWVRTTSSAPQTLVQKGSATDGYAIGVSGGKVTVRLGGISATTADGGLADGTWHDVVAVVDRAAGRLRVYLDGSASALVAGAGSCGTGASDGLDISACATASGDSSAPFTIGSASGAAPYLDGAVDEVQVARYALTQDQVNVLAGANAVTVDATDIRATTRKTTYGLILEDISHSVEGGLYAELVRNRSFKESYQGGSGAGDWPVPYWQYSATGGATGSYAVDTTTPLNSAIDRSLQLSATSLPVGARVAASNIGFYGIRVDPSTTYKSSVSVKAASGFTGDVRVSLEKPDGTVLASKNLRAPSTSWTKQSFSLTTPAGITASTDNRIVVSVVNSGRKALAGQTVWVSQVSVFPPTYKGHGLRTDIMQKFAALKPGLFRVPGGNYLEGNDLATHFDWKKTIGDVDLRPGHQNTAWGYWSSDGMGILEYLQMAEDLGAQPDLALFAGYTLNGQHVSEADYQQYIDSALDEIEYAIGDTTSTWGAKRAADGHPKPFDLHYVEVGNEDWFDGSGSYAWRYTRMYDAIKAKYPQLKVIATTGGLQGGAASAKPGITPDVADDHYYNSPQWFTDASTRYDQASRSGPQILVGEYGAQDGQPTGTVAAAVGEAGFLTGIERNSDIVIGSMYAPIIVNENQSNWGTNLVGIDAGSSYGSPSYWVEQMFSTNLGSQIVGSRLSGAGAIQQTVSKSTSSAGTTFYVKLVNPSDQVQSARLQFTDIGSIDPTGTLTQLTGDPSTRNTLAHPDAVTPTTRQVSGLGTTTRLSLPAHSVTVLKVTGH</sequence>
<dbReference type="GO" id="GO:0046556">
    <property type="term" value="F:alpha-L-arabinofuranosidase activity"/>
    <property type="evidence" value="ECO:0007669"/>
    <property type="project" value="UniProtKB-EC"/>
</dbReference>
<dbReference type="InterPro" id="IPR013780">
    <property type="entry name" value="Glyco_hydro_b"/>
</dbReference>
<gene>
    <name evidence="12" type="ORF">EV189_2857</name>
</gene>
<protein>
    <recommendedName>
        <fullName evidence="3">non-reducing end alpha-L-arabinofuranosidase</fullName>
        <ecNumber evidence="3">3.2.1.55</ecNumber>
    </recommendedName>
</protein>
<keyword evidence="5" id="KW-0378">Hydrolase</keyword>
<feature type="domain" description="Alpha-L-arabinofuranosidase C-terminal" evidence="11">
    <location>
        <begin position="1123"/>
        <end position="1302"/>
    </location>
</feature>
<name>A0A4V2F4F5_9ACTN</name>
<dbReference type="PANTHER" id="PTHR31776">
    <property type="entry name" value="ALPHA-L-ARABINOFURANOSIDASE 1"/>
    <property type="match status" value="1"/>
</dbReference>
<dbReference type="InterPro" id="IPR017853">
    <property type="entry name" value="GH"/>
</dbReference>
<evidence type="ECO:0000256" key="1">
    <source>
        <dbReference type="ARBA" id="ARBA00001462"/>
    </source>
</evidence>
<reference evidence="12 13" key="1">
    <citation type="submission" date="2019-02" db="EMBL/GenBank/DDBJ databases">
        <title>Genomic Encyclopedia of Type Strains, Phase IV (KMG-IV): sequencing the most valuable type-strain genomes for metagenomic binning, comparative biology and taxonomic classification.</title>
        <authorList>
            <person name="Goeker M."/>
        </authorList>
    </citation>
    <scope>NUCLEOTIDE SEQUENCE [LARGE SCALE GENOMIC DNA]</scope>
    <source>
        <strain evidence="12 13">DSM 45622</strain>
    </source>
</reference>
<dbReference type="Gene3D" id="2.60.120.200">
    <property type="match status" value="3"/>
</dbReference>
<evidence type="ECO:0000313" key="12">
    <source>
        <dbReference type="EMBL" id="RZS87427.1"/>
    </source>
</evidence>
<keyword evidence="13" id="KW-1185">Reference proteome</keyword>
<dbReference type="SUPFAM" id="SSF49785">
    <property type="entry name" value="Galactose-binding domain-like"/>
    <property type="match status" value="1"/>
</dbReference>
<dbReference type="InterPro" id="IPR055235">
    <property type="entry name" value="ASD1_cat"/>
</dbReference>
<keyword evidence="4 9" id="KW-0732">Signal</keyword>
<feature type="domain" description="LamG-like jellyroll fold" evidence="10">
    <location>
        <begin position="324"/>
        <end position="461"/>
    </location>
</feature>
<feature type="chain" id="PRO_5020952801" description="non-reducing end alpha-L-arabinofuranosidase" evidence="9">
    <location>
        <begin position="50"/>
        <end position="1311"/>
    </location>
</feature>
<evidence type="ECO:0000256" key="4">
    <source>
        <dbReference type="ARBA" id="ARBA00022729"/>
    </source>
</evidence>
<dbReference type="SUPFAM" id="SSF49899">
    <property type="entry name" value="Concanavalin A-like lectins/glucanases"/>
    <property type="match status" value="3"/>
</dbReference>
<dbReference type="InterPro" id="IPR006558">
    <property type="entry name" value="LamG-like"/>
</dbReference>
<evidence type="ECO:0000256" key="9">
    <source>
        <dbReference type="SAM" id="SignalP"/>
    </source>
</evidence>
<feature type="compositionally biased region" description="Low complexity" evidence="8">
    <location>
        <begin position="64"/>
        <end position="75"/>
    </location>
</feature>
<organism evidence="12 13">
    <name type="scientific">Motilibacter rhizosphaerae</name>
    <dbReference type="NCBI Taxonomy" id="598652"/>
    <lineage>
        <taxon>Bacteria</taxon>
        <taxon>Bacillati</taxon>
        <taxon>Actinomycetota</taxon>
        <taxon>Actinomycetes</taxon>
        <taxon>Motilibacterales</taxon>
        <taxon>Motilibacteraceae</taxon>
        <taxon>Motilibacter</taxon>
    </lineage>
</organism>
<keyword evidence="6" id="KW-1015">Disulfide bond</keyword>
<dbReference type="Gene3D" id="2.60.40.1180">
    <property type="entry name" value="Golgi alpha-mannosidase II"/>
    <property type="match status" value="1"/>
</dbReference>
<feature type="region of interest" description="Disordered" evidence="8">
    <location>
        <begin position="1"/>
        <end position="21"/>
    </location>
</feature>
<dbReference type="SUPFAM" id="SSF51445">
    <property type="entry name" value="(Trans)glycosidases"/>
    <property type="match status" value="1"/>
</dbReference>
<dbReference type="InterPro" id="IPR006311">
    <property type="entry name" value="TAT_signal"/>
</dbReference>
<feature type="domain" description="LamG-like jellyroll fold" evidence="10">
    <location>
        <begin position="116"/>
        <end position="255"/>
    </location>
</feature>
<evidence type="ECO:0000256" key="7">
    <source>
        <dbReference type="ARBA" id="ARBA00023180"/>
    </source>
</evidence>
<comment type="similarity">
    <text evidence="2">Belongs to the glycosyl hydrolase 51 family.</text>
</comment>
<dbReference type="EMBL" id="SGXD01000003">
    <property type="protein sequence ID" value="RZS87427.1"/>
    <property type="molecule type" value="Genomic_DNA"/>
</dbReference>
<dbReference type="Pfam" id="PF06964">
    <property type="entry name" value="Alpha-L-AF_C"/>
    <property type="match status" value="1"/>
</dbReference>
<dbReference type="PROSITE" id="PS51318">
    <property type="entry name" value="TAT"/>
    <property type="match status" value="1"/>
</dbReference>
<dbReference type="InterPro" id="IPR013320">
    <property type="entry name" value="ConA-like_dom_sf"/>
</dbReference>
<keyword evidence="7" id="KW-0325">Glycoprotein</keyword>
<dbReference type="EC" id="3.2.1.55" evidence="3"/>
<dbReference type="Proteomes" id="UP000293638">
    <property type="component" value="Unassembled WGS sequence"/>
</dbReference>
<evidence type="ECO:0000313" key="13">
    <source>
        <dbReference type="Proteomes" id="UP000293638"/>
    </source>
</evidence>
<evidence type="ECO:0000256" key="3">
    <source>
        <dbReference type="ARBA" id="ARBA00012670"/>
    </source>
</evidence>
<comment type="caution">
    <text evidence="12">The sequence shown here is derived from an EMBL/GenBank/DDBJ whole genome shotgun (WGS) entry which is preliminary data.</text>
</comment>
<comment type="catalytic activity">
    <reaction evidence="1">
        <text>Hydrolysis of terminal non-reducing alpha-L-arabinofuranoside residues in alpha-L-arabinosides.</text>
        <dbReference type="EC" id="3.2.1.55"/>
    </reaction>
</comment>
<proteinExistence type="inferred from homology"/>
<evidence type="ECO:0000256" key="8">
    <source>
        <dbReference type="SAM" id="MobiDB-lite"/>
    </source>
</evidence>
<feature type="region of interest" description="Disordered" evidence="8">
    <location>
        <begin position="51"/>
        <end position="83"/>
    </location>
</feature>
<dbReference type="InterPro" id="IPR051563">
    <property type="entry name" value="Glycosyl_Hydrolase_51"/>
</dbReference>
<evidence type="ECO:0000256" key="6">
    <source>
        <dbReference type="ARBA" id="ARBA00023157"/>
    </source>
</evidence>
<dbReference type="GO" id="GO:0046373">
    <property type="term" value="P:L-arabinose metabolic process"/>
    <property type="evidence" value="ECO:0007669"/>
    <property type="project" value="InterPro"/>
</dbReference>
<evidence type="ECO:0000256" key="5">
    <source>
        <dbReference type="ARBA" id="ARBA00022801"/>
    </source>
</evidence>
<dbReference type="Gene3D" id="3.20.20.80">
    <property type="entry name" value="Glycosidases"/>
    <property type="match status" value="1"/>
</dbReference>
<feature type="signal peptide" evidence="9">
    <location>
        <begin position="1"/>
        <end position="49"/>
    </location>
</feature>
<evidence type="ECO:0000259" key="10">
    <source>
        <dbReference type="SMART" id="SM00560"/>
    </source>
</evidence>
<evidence type="ECO:0000256" key="2">
    <source>
        <dbReference type="ARBA" id="ARBA00007186"/>
    </source>
</evidence>
<feature type="domain" description="LamG-like jellyroll fold" evidence="10">
    <location>
        <begin position="531"/>
        <end position="674"/>
    </location>
</feature>
<dbReference type="Pfam" id="PF13385">
    <property type="entry name" value="Laminin_G_3"/>
    <property type="match status" value="3"/>
</dbReference>
<accession>A0A4V2F4F5</accession>
<dbReference type="RefSeq" id="WP_231116384.1">
    <property type="nucleotide sequence ID" value="NZ_SGXD01000003.1"/>
</dbReference>
<dbReference type="InterPro" id="IPR008979">
    <property type="entry name" value="Galactose-bd-like_sf"/>
</dbReference>
<dbReference type="Pfam" id="PF22848">
    <property type="entry name" value="ASD1_dom"/>
    <property type="match status" value="1"/>
</dbReference>